<proteinExistence type="predicted"/>
<comment type="caution">
    <text evidence="1">The sequence shown here is derived from an EMBL/GenBank/DDBJ whole genome shotgun (WGS) entry which is preliminary data.</text>
</comment>
<keyword evidence="2" id="KW-1185">Reference proteome</keyword>
<name>A0ABR4WC76_9GAMM</name>
<organism evidence="1 2">
    <name type="scientific">Alcanivorax jadensis T9</name>
    <dbReference type="NCBI Taxonomy" id="1177181"/>
    <lineage>
        <taxon>Bacteria</taxon>
        <taxon>Pseudomonadati</taxon>
        <taxon>Pseudomonadota</taxon>
        <taxon>Gammaproteobacteria</taxon>
        <taxon>Oceanospirillales</taxon>
        <taxon>Alcanivoracaceae</taxon>
        <taxon>Alcanivorax</taxon>
    </lineage>
</organism>
<evidence type="ECO:0000313" key="2">
    <source>
        <dbReference type="Proteomes" id="UP000029443"/>
    </source>
</evidence>
<evidence type="ECO:0000313" key="1">
    <source>
        <dbReference type="EMBL" id="KGD60571.1"/>
    </source>
</evidence>
<accession>A0ABR4WC76</accession>
<dbReference type="RefSeq" id="WP_035248559.1">
    <property type="nucleotide sequence ID" value="NZ_ARXU01000009.1"/>
</dbReference>
<reference evidence="1 2" key="1">
    <citation type="submission" date="2012-09" db="EMBL/GenBank/DDBJ databases">
        <title>Genome Sequence of alkane-degrading Bacterium Alcanivorax jadensis T9.</title>
        <authorList>
            <person name="Lai Q."/>
            <person name="Shao Z."/>
        </authorList>
    </citation>
    <scope>NUCLEOTIDE SEQUENCE [LARGE SCALE GENOMIC DNA]</scope>
    <source>
        <strain evidence="1 2">T9</strain>
    </source>
</reference>
<gene>
    <name evidence="1" type="ORF">T9A_02306</name>
</gene>
<dbReference type="Proteomes" id="UP000029443">
    <property type="component" value="Unassembled WGS sequence"/>
</dbReference>
<dbReference type="EMBL" id="ARXU01000009">
    <property type="protein sequence ID" value="KGD60571.1"/>
    <property type="molecule type" value="Genomic_DNA"/>
</dbReference>
<protein>
    <submittedName>
        <fullName evidence="1">Uncharacterized protein</fullName>
    </submittedName>
</protein>
<sequence length="200" mass="21878">MLAANRLAPALESLPRVFALSDLKQLLPGEEDQALDVALRWLEAGVIKQVAPPRPVFFKVILGEELDEVDRCRGLLRAFPSLVMVAGSVLWRQGLSAQRDTLLECCVSEGELNCNLPGVALRWRPPAWWAAVRQAGGIAGDHHGVAMLTPEMALADAAAFRDVWMPDRGAVDWNQLSTAKLSEATQHLLPLREEGGVRTD</sequence>